<feature type="domain" description="DUF4795" evidence="3">
    <location>
        <begin position="755"/>
        <end position="925"/>
    </location>
</feature>
<evidence type="ECO:0000256" key="1">
    <source>
        <dbReference type="SAM" id="Coils"/>
    </source>
</evidence>
<keyword evidence="1" id="KW-0175">Coiled coil</keyword>
<dbReference type="Proteomes" id="UP000664940">
    <property type="component" value="Unassembled WGS sequence"/>
</dbReference>
<feature type="compositionally biased region" description="Polar residues" evidence="2">
    <location>
        <begin position="1086"/>
        <end position="1095"/>
    </location>
</feature>
<comment type="caution">
    <text evidence="4">The sequence shown here is derived from an EMBL/GenBank/DDBJ whole genome shotgun (WGS) entry which is preliminary data.</text>
</comment>
<feature type="coiled-coil region" evidence="1">
    <location>
        <begin position="145"/>
        <end position="208"/>
    </location>
</feature>
<evidence type="ECO:0000259" key="3">
    <source>
        <dbReference type="Pfam" id="PF16043"/>
    </source>
</evidence>
<feature type="compositionally biased region" description="Pro residues" evidence="2">
    <location>
        <begin position="364"/>
        <end position="382"/>
    </location>
</feature>
<feature type="compositionally biased region" description="Pro residues" evidence="2">
    <location>
        <begin position="1063"/>
        <end position="1082"/>
    </location>
</feature>
<evidence type="ECO:0000256" key="2">
    <source>
        <dbReference type="SAM" id="MobiDB-lite"/>
    </source>
</evidence>
<feature type="region of interest" description="Disordered" evidence="2">
    <location>
        <begin position="291"/>
        <end position="407"/>
    </location>
</feature>
<gene>
    <name evidence="4" type="ORF">HJG60_001700</name>
</gene>
<reference evidence="4 5" key="1">
    <citation type="journal article" date="2020" name="Nature">
        <title>Six reference-quality genomes reveal evolution of bat adaptations.</title>
        <authorList>
            <person name="Jebb D."/>
            <person name="Huang Z."/>
            <person name="Pippel M."/>
            <person name="Hughes G.M."/>
            <person name="Lavrichenko K."/>
            <person name="Devanna P."/>
            <person name="Winkler S."/>
            <person name="Jermiin L.S."/>
            <person name="Skirmuntt E.C."/>
            <person name="Katzourakis A."/>
            <person name="Burkitt-Gray L."/>
            <person name="Ray D.A."/>
            <person name="Sullivan K.A.M."/>
            <person name="Roscito J.G."/>
            <person name="Kirilenko B.M."/>
            <person name="Davalos L.M."/>
            <person name="Corthals A.P."/>
            <person name="Power M.L."/>
            <person name="Jones G."/>
            <person name="Ransome R.D."/>
            <person name="Dechmann D.K.N."/>
            <person name="Locatelli A.G."/>
            <person name="Puechmaille S.J."/>
            <person name="Fedrigo O."/>
            <person name="Jarvis E.D."/>
            <person name="Hiller M."/>
            <person name="Vernes S.C."/>
            <person name="Myers E.W."/>
            <person name="Teeling E.C."/>
        </authorList>
    </citation>
    <scope>NUCLEOTIDE SEQUENCE [LARGE SCALE GENOMIC DNA]</scope>
    <source>
        <strain evidence="4">Bat1K_MPI-CBG_1</strain>
    </source>
</reference>
<proteinExistence type="predicted"/>
<feature type="coiled-coil region" evidence="1">
    <location>
        <begin position="768"/>
        <end position="795"/>
    </location>
</feature>
<feature type="region of interest" description="Disordered" evidence="2">
    <location>
        <begin position="448"/>
        <end position="528"/>
    </location>
</feature>
<dbReference type="PANTHER" id="PTHR47080">
    <property type="entry name" value="CHROMOSOME 16 OPEN READING FRAME 96"/>
    <property type="match status" value="1"/>
</dbReference>
<dbReference type="EMBL" id="JABVXQ010000002">
    <property type="protein sequence ID" value="KAF6123306.1"/>
    <property type="molecule type" value="Genomic_DNA"/>
</dbReference>
<name>A0A834ENF2_9CHIR</name>
<accession>A0A834ENF2</accession>
<sequence length="1112" mass="122182">MSFSLTFSELVNIAIPQCGVVNFKAMHLLLHGILEHIQMAELKKVLSGDEDFLQSSQAVFMPREGDAQPILNPMKRLNNVFDHVVSRIDKMESQMATLQDLPSTSELVQASQGACRPAQELWQLIKLRKMVEGNEEATEKSMKTLQDLLIDIRALKATTETLRKDVDKLMDIVNKIHVERIATFFDDLKGQNRKMNALQRDVAILQNKILTIPKTEELVLWSSLHEAMFTPGATSLQLEDSDLWQITDQLQETDLPQTTKYLETAHQGQISEAVQLPKLLDTTLHYQVPEKLQEEESTRAVPLTAAPGLGKPQVLERQPAAKTGSAPGPRPGLMPRPEPKSMPALGPRQGPHLTPDFTLAPWLPFIPTPAHEPGPSSGPGPAPGLETEFGPGPVPGLETAFGPGPAPGPQLAPPGIWPFMPGSWPLMPGSWPPPRGLPWPSAGPFWDLGSMQPSQGPRGPLSAQPPGLRAPPPATELGSAWPYPRSSHSHRAEVHELPVVSESAEEEDLPYEKISQDEAPRAEAPKELAPKESQIALQKMKTTAAVAAAAAAAYAAAATSAARAAGIAAKVVKDAPATKLATVATTVAASGPLGVFADVMGAGSSRGATGSVVFPNDTEMEDLQELDYGDLWPSSHVATAFIPPDTAFSQSMLAAKQAVTPEDKKKAVKYSMSHIAQIPIRHDSLKEELVQLSTNLEQRIGYLASMGASAKIGTTVDILQEKLGSLQKSRMQEEELERVWGHQIAVVKDHYIVLDRAVEQIHIRLDELKILRAQIKDLEMRKVDKNAMEQELKEKADRSTLAGKASRVDLEAMAVEMNEMMQSMLFRVVSHEDDWKKVVEQLSKDLGTKLVHRDLEDLKKDINEVEQLVKKLLIEGLRFDPDSAAGFRKKLFERVKCISCDRPVEMMTGPHLITIRKAQLLSRLRPASANSYEYLQRQQMREQQRLKQLQDLGDKEDWSDGPGNDANHKLKSYNLSTLYPYGDPELLDYDTAEVDILGVDGILYKGRMNTQDGAQPLASVEKESAAVKVPHPPARNLYDRLGATYPSLHPRAIIRSATSSPHPMLPARPPSTPPLPLLPPLMPSLQDPSQASGSTRHPRSQRFESRASTRPT</sequence>
<feature type="region of interest" description="Disordered" evidence="2">
    <location>
        <begin position="1058"/>
        <end position="1112"/>
    </location>
</feature>
<feature type="compositionally biased region" description="Basic and acidic residues" evidence="2">
    <location>
        <begin position="510"/>
        <end position="528"/>
    </location>
</feature>
<organism evidence="4 5">
    <name type="scientific">Phyllostomus discolor</name>
    <name type="common">pale spear-nosed bat</name>
    <dbReference type="NCBI Taxonomy" id="89673"/>
    <lineage>
        <taxon>Eukaryota</taxon>
        <taxon>Metazoa</taxon>
        <taxon>Chordata</taxon>
        <taxon>Craniata</taxon>
        <taxon>Vertebrata</taxon>
        <taxon>Euteleostomi</taxon>
        <taxon>Mammalia</taxon>
        <taxon>Eutheria</taxon>
        <taxon>Laurasiatheria</taxon>
        <taxon>Chiroptera</taxon>
        <taxon>Yangochiroptera</taxon>
        <taxon>Phyllostomidae</taxon>
        <taxon>Phyllostominae</taxon>
        <taxon>Phyllostomus</taxon>
    </lineage>
</organism>
<dbReference type="InterPro" id="IPR032013">
    <property type="entry name" value="DUF4795"/>
</dbReference>
<protein>
    <recommendedName>
        <fullName evidence="3">DUF4795 domain-containing protein</fullName>
    </recommendedName>
</protein>
<feature type="compositionally biased region" description="Basic and acidic residues" evidence="2">
    <location>
        <begin position="1101"/>
        <end position="1112"/>
    </location>
</feature>
<evidence type="ECO:0000313" key="5">
    <source>
        <dbReference type="Proteomes" id="UP000664940"/>
    </source>
</evidence>
<dbReference type="AlphaFoldDB" id="A0A834ENF2"/>
<dbReference type="Pfam" id="PF16043">
    <property type="entry name" value="DUF4795"/>
    <property type="match status" value="1"/>
</dbReference>
<dbReference type="PANTHER" id="PTHR47080:SF1">
    <property type="entry name" value="CHROMOSOME 16 OPEN READING FRAME 96"/>
    <property type="match status" value="1"/>
</dbReference>
<evidence type="ECO:0000313" key="4">
    <source>
        <dbReference type="EMBL" id="KAF6123306.1"/>
    </source>
</evidence>